<protein>
    <submittedName>
        <fullName evidence="1">Uncharacterized protein</fullName>
    </submittedName>
</protein>
<keyword evidence="2" id="KW-1185">Reference proteome</keyword>
<gene>
    <name evidence="1" type="ORF">HNP49_000056</name>
</gene>
<dbReference type="RefSeq" id="WP_184679616.1">
    <property type="nucleotide sequence ID" value="NZ_JACHLL010000001.1"/>
</dbReference>
<accession>A0A7X0EST6</accession>
<dbReference type="AlphaFoldDB" id="A0A7X0EST6"/>
<evidence type="ECO:0000313" key="2">
    <source>
        <dbReference type="Proteomes" id="UP000557193"/>
    </source>
</evidence>
<organism evidence="1 2">
    <name type="scientific">Pseudomonas fluvialis</name>
    <dbReference type="NCBI Taxonomy" id="1793966"/>
    <lineage>
        <taxon>Bacteria</taxon>
        <taxon>Pseudomonadati</taxon>
        <taxon>Pseudomonadota</taxon>
        <taxon>Gammaproteobacteria</taxon>
        <taxon>Pseudomonadales</taxon>
        <taxon>Pseudomonadaceae</taxon>
        <taxon>Pseudomonas</taxon>
    </lineage>
</organism>
<name>A0A7X0EST6_9PSED</name>
<dbReference type="EMBL" id="JACHLL010000001">
    <property type="protein sequence ID" value="MBB6339906.1"/>
    <property type="molecule type" value="Genomic_DNA"/>
</dbReference>
<comment type="caution">
    <text evidence="1">The sequence shown here is derived from an EMBL/GenBank/DDBJ whole genome shotgun (WGS) entry which is preliminary data.</text>
</comment>
<proteinExistence type="predicted"/>
<reference evidence="1 2" key="1">
    <citation type="submission" date="2020-08" db="EMBL/GenBank/DDBJ databases">
        <title>Functional genomics of gut bacteria from endangered species of beetles.</title>
        <authorList>
            <person name="Carlos-Shanley C."/>
        </authorList>
    </citation>
    <scope>NUCLEOTIDE SEQUENCE [LARGE SCALE GENOMIC DNA]</scope>
    <source>
        <strain evidence="1 2">S00202</strain>
    </source>
</reference>
<dbReference type="Proteomes" id="UP000557193">
    <property type="component" value="Unassembled WGS sequence"/>
</dbReference>
<evidence type="ECO:0000313" key="1">
    <source>
        <dbReference type="EMBL" id="MBB6339906.1"/>
    </source>
</evidence>
<sequence>MLALLMLFRPAPWRQFVLLDAEQRCLVMRCARQRPEVGNWVEVSEFSLSWLGQPLPQEAVLPSLPTPRQWLLAS</sequence>